<dbReference type="InterPro" id="IPR001789">
    <property type="entry name" value="Sig_transdc_resp-reg_receiver"/>
</dbReference>
<comment type="caution">
    <text evidence="3">The sequence shown here is derived from an EMBL/GenBank/DDBJ whole genome shotgun (WGS) entry which is preliminary data.</text>
</comment>
<dbReference type="AlphaFoldDB" id="A0A0F9S5C5"/>
<protein>
    <recommendedName>
        <fullName evidence="4">Response regulatory domain-containing protein</fullName>
    </recommendedName>
</protein>
<evidence type="ECO:0000259" key="2">
    <source>
        <dbReference type="PROSITE" id="PS50930"/>
    </source>
</evidence>
<dbReference type="InterPro" id="IPR051271">
    <property type="entry name" value="2C-system_Tx_regulators"/>
</dbReference>
<dbReference type="PANTHER" id="PTHR45526">
    <property type="entry name" value="TRANSCRIPTIONAL REGULATORY PROTEIN DPIA"/>
    <property type="match status" value="1"/>
</dbReference>
<dbReference type="GO" id="GO:0000156">
    <property type="term" value="F:phosphorelay response regulator activity"/>
    <property type="evidence" value="ECO:0007669"/>
    <property type="project" value="TreeGrafter"/>
</dbReference>
<dbReference type="InterPro" id="IPR007492">
    <property type="entry name" value="LytTR_DNA-bd_dom"/>
</dbReference>
<evidence type="ECO:0000313" key="3">
    <source>
        <dbReference type="EMBL" id="KKN57437.1"/>
    </source>
</evidence>
<dbReference type="EMBL" id="LAZR01000803">
    <property type="protein sequence ID" value="KKN57437.1"/>
    <property type="molecule type" value="Genomic_DNA"/>
</dbReference>
<dbReference type="Gene3D" id="3.40.50.2300">
    <property type="match status" value="1"/>
</dbReference>
<gene>
    <name evidence="3" type="ORF">LCGC14_0562370</name>
</gene>
<accession>A0A0F9S5C5</accession>
<evidence type="ECO:0000259" key="1">
    <source>
        <dbReference type="PROSITE" id="PS50110"/>
    </source>
</evidence>
<dbReference type="SMART" id="SM00850">
    <property type="entry name" value="LytTR"/>
    <property type="match status" value="1"/>
</dbReference>
<dbReference type="SMART" id="SM00448">
    <property type="entry name" value="REC"/>
    <property type="match status" value="1"/>
</dbReference>
<evidence type="ECO:0008006" key="4">
    <source>
        <dbReference type="Google" id="ProtNLM"/>
    </source>
</evidence>
<name>A0A0F9S5C5_9ZZZZ</name>
<dbReference type="PROSITE" id="PS50930">
    <property type="entry name" value="HTH_LYTTR"/>
    <property type="match status" value="1"/>
</dbReference>
<dbReference type="GO" id="GO:0003677">
    <property type="term" value="F:DNA binding"/>
    <property type="evidence" value="ECO:0007669"/>
    <property type="project" value="InterPro"/>
</dbReference>
<dbReference type="Pfam" id="PF04397">
    <property type="entry name" value="LytTR"/>
    <property type="match status" value="1"/>
</dbReference>
<feature type="domain" description="Response regulatory" evidence="1">
    <location>
        <begin position="3"/>
        <end position="114"/>
    </location>
</feature>
<dbReference type="PROSITE" id="PS50110">
    <property type="entry name" value="RESPONSE_REGULATORY"/>
    <property type="match status" value="1"/>
</dbReference>
<dbReference type="InterPro" id="IPR011006">
    <property type="entry name" value="CheY-like_superfamily"/>
</dbReference>
<proteinExistence type="predicted"/>
<organism evidence="3">
    <name type="scientific">marine sediment metagenome</name>
    <dbReference type="NCBI Taxonomy" id="412755"/>
    <lineage>
        <taxon>unclassified sequences</taxon>
        <taxon>metagenomes</taxon>
        <taxon>ecological metagenomes</taxon>
    </lineage>
</organism>
<dbReference type="Pfam" id="PF00072">
    <property type="entry name" value="Response_reg"/>
    <property type="match status" value="1"/>
</dbReference>
<sequence>MLNTIIVDDEPLAHDVILHHLSAHKDINVSGQYLSAKDALCALATSSIDLLFLDINMPELSGIALLKVLANRPQVIIISAYQEYALAGFELDVTDYLLKPVSAQRLEQALNKVRKKRKHITLNPKAPLTITLKIDREKHKIQLGDIDMFEAYGNYVKVWQGEKALLASSTLKYILQELDTSFIQVHKSYVINKNKVVALSNESVQLASGVSVKIGKSFKQQVRDII</sequence>
<dbReference type="PANTHER" id="PTHR45526:SF1">
    <property type="entry name" value="TRANSCRIPTIONAL REGULATORY PROTEIN DCUR-RELATED"/>
    <property type="match status" value="1"/>
</dbReference>
<dbReference type="SUPFAM" id="SSF52172">
    <property type="entry name" value="CheY-like"/>
    <property type="match status" value="1"/>
</dbReference>
<dbReference type="Gene3D" id="2.40.50.1020">
    <property type="entry name" value="LytTr DNA-binding domain"/>
    <property type="match status" value="1"/>
</dbReference>
<reference evidence="3" key="1">
    <citation type="journal article" date="2015" name="Nature">
        <title>Complex archaea that bridge the gap between prokaryotes and eukaryotes.</title>
        <authorList>
            <person name="Spang A."/>
            <person name="Saw J.H."/>
            <person name="Jorgensen S.L."/>
            <person name="Zaremba-Niedzwiedzka K."/>
            <person name="Martijn J."/>
            <person name="Lind A.E."/>
            <person name="van Eijk R."/>
            <person name="Schleper C."/>
            <person name="Guy L."/>
            <person name="Ettema T.J."/>
        </authorList>
    </citation>
    <scope>NUCLEOTIDE SEQUENCE</scope>
</reference>
<feature type="domain" description="HTH LytTR-type" evidence="2">
    <location>
        <begin position="130"/>
        <end position="226"/>
    </location>
</feature>